<protein>
    <recommendedName>
        <fullName evidence="5">Glutathione S-transferase</fullName>
    </recommendedName>
</protein>
<dbReference type="PANTHER" id="PTHR11571:SF150">
    <property type="entry name" value="GLUTATHIONE S-TRANSFERASE"/>
    <property type="match status" value="1"/>
</dbReference>
<keyword evidence="4" id="KW-1185">Reference proteome</keyword>
<dbReference type="GO" id="GO:0004364">
    <property type="term" value="F:glutathione transferase activity"/>
    <property type="evidence" value="ECO:0007669"/>
    <property type="project" value="TreeGrafter"/>
</dbReference>
<sequence length="205" mass="23344">MASNSLKLFYYDAKGRAELIRLVLAAGGREYENVILTQDDWQTEKYKTPFGQLPVMEIGGKKYAQSIALANYCAAECGLYGKTNLDRLNIDQVVCLGSDLVSLATQAFHEKDETRKAEKMKNFAEVEAPRFFNMYEKLLKESSTGYFCGDSLTLADLFIYDQVFTESKWKTFKTEGFPLLNALRKLVESNEKIKAYLATRKPTEF</sequence>
<dbReference type="Proteomes" id="UP000678393">
    <property type="component" value="Unassembled WGS sequence"/>
</dbReference>
<organism evidence="3 4">
    <name type="scientific">Candidula unifasciata</name>
    <dbReference type="NCBI Taxonomy" id="100452"/>
    <lineage>
        <taxon>Eukaryota</taxon>
        <taxon>Metazoa</taxon>
        <taxon>Spiralia</taxon>
        <taxon>Lophotrochozoa</taxon>
        <taxon>Mollusca</taxon>
        <taxon>Gastropoda</taxon>
        <taxon>Heterobranchia</taxon>
        <taxon>Euthyneura</taxon>
        <taxon>Panpulmonata</taxon>
        <taxon>Eupulmonata</taxon>
        <taxon>Stylommatophora</taxon>
        <taxon>Helicina</taxon>
        <taxon>Helicoidea</taxon>
        <taxon>Geomitridae</taxon>
        <taxon>Candidula</taxon>
    </lineage>
</organism>
<dbReference type="SUPFAM" id="SSF52833">
    <property type="entry name" value="Thioredoxin-like"/>
    <property type="match status" value="1"/>
</dbReference>
<dbReference type="Pfam" id="PF14497">
    <property type="entry name" value="GST_C_3"/>
    <property type="match status" value="1"/>
</dbReference>
<accession>A0A8S3ZMV6</accession>
<comment type="caution">
    <text evidence="3">The sequence shown here is derived from an EMBL/GenBank/DDBJ whole genome shotgun (WGS) entry which is preliminary data.</text>
</comment>
<dbReference type="SUPFAM" id="SSF47616">
    <property type="entry name" value="GST C-terminal domain-like"/>
    <property type="match status" value="1"/>
</dbReference>
<dbReference type="PROSITE" id="PS50405">
    <property type="entry name" value="GST_CTER"/>
    <property type="match status" value="1"/>
</dbReference>
<feature type="domain" description="GST N-terminal" evidence="1">
    <location>
        <begin position="4"/>
        <end position="81"/>
    </location>
</feature>
<dbReference type="InterPro" id="IPR050213">
    <property type="entry name" value="GST_superfamily"/>
</dbReference>
<dbReference type="PROSITE" id="PS50404">
    <property type="entry name" value="GST_NTER"/>
    <property type="match status" value="1"/>
</dbReference>
<dbReference type="InterPro" id="IPR036249">
    <property type="entry name" value="Thioredoxin-like_sf"/>
</dbReference>
<dbReference type="Pfam" id="PF02798">
    <property type="entry name" value="GST_N"/>
    <property type="match status" value="1"/>
</dbReference>
<dbReference type="CDD" id="cd03039">
    <property type="entry name" value="GST_N_Sigma_like"/>
    <property type="match status" value="1"/>
</dbReference>
<evidence type="ECO:0000313" key="4">
    <source>
        <dbReference type="Proteomes" id="UP000678393"/>
    </source>
</evidence>
<evidence type="ECO:0000259" key="1">
    <source>
        <dbReference type="PROSITE" id="PS50404"/>
    </source>
</evidence>
<dbReference type="InterPro" id="IPR040079">
    <property type="entry name" value="Glutathione_S-Trfase"/>
</dbReference>
<dbReference type="OrthoDB" id="414243at2759"/>
<name>A0A8S3ZMV6_9EUPU</name>
<gene>
    <name evidence="3" type="ORF">CUNI_LOCUS13499</name>
</gene>
<reference evidence="3" key="1">
    <citation type="submission" date="2021-04" db="EMBL/GenBank/DDBJ databases">
        <authorList>
            <consortium name="Molecular Ecology Group"/>
        </authorList>
    </citation>
    <scope>NUCLEOTIDE SEQUENCE</scope>
</reference>
<dbReference type="InterPro" id="IPR004045">
    <property type="entry name" value="Glutathione_S-Trfase_N"/>
</dbReference>
<feature type="domain" description="GST C-terminal" evidence="2">
    <location>
        <begin position="83"/>
        <end position="205"/>
    </location>
</feature>
<evidence type="ECO:0008006" key="5">
    <source>
        <dbReference type="Google" id="ProtNLM"/>
    </source>
</evidence>
<dbReference type="SFLD" id="SFLDG00363">
    <property type="entry name" value="AMPS_(cytGST):_Alpha-__Mu-__Pi"/>
    <property type="match status" value="1"/>
</dbReference>
<dbReference type="InterPro" id="IPR010987">
    <property type="entry name" value="Glutathione-S-Trfase_C-like"/>
</dbReference>
<dbReference type="AlphaFoldDB" id="A0A8S3ZMV6"/>
<dbReference type="CDD" id="cd03192">
    <property type="entry name" value="GST_C_Sigma_like"/>
    <property type="match status" value="1"/>
</dbReference>
<evidence type="ECO:0000313" key="3">
    <source>
        <dbReference type="EMBL" id="CAG5127941.1"/>
    </source>
</evidence>
<dbReference type="GO" id="GO:0006749">
    <property type="term" value="P:glutathione metabolic process"/>
    <property type="evidence" value="ECO:0007669"/>
    <property type="project" value="TreeGrafter"/>
</dbReference>
<dbReference type="SFLD" id="SFLDG01205">
    <property type="entry name" value="AMPS.1"/>
    <property type="match status" value="1"/>
</dbReference>
<dbReference type="SFLD" id="SFLDS00019">
    <property type="entry name" value="Glutathione_Transferase_(cytos"/>
    <property type="match status" value="1"/>
</dbReference>
<dbReference type="EMBL" id="CAJHNH020002860">
    <property type="protein sequence ID" value="CAG5127941.1"/>
    <property type="molecule type" value="Genomic_DNA"/>
</dbReference>
<dbReference type="InterPro" id="IPR036282">
    <property type="entry name" value="Glutathione-S-Trfase_C_sf"/>
</dbReference>
<proteinExistence type="predicted"/>
<evidence type="ECO:0000259" key="2">
    <source>
        <dbReference type="PROSITE" id="PS50405"/>
    </source>
</evidence>
<dbReference type="InterPro" id="IPR004046">
    <property type="entry name" value="GST_C"/>
</dbReference>
<dbReference type="Gene3D" id="1.20.1050.10">
    <property type="match status" value="1"/>
</dbReference>
<dbReference type="Gene3D" id="3.40.30.10">
    <property type="entry name" value="Glutaredoxin"/>
    <property type="match status" value="1"/>
</dbReference>
<dbReference type="FunFam" id="1.20.1050.10:FF:000030">
    <property type="entry name" value="Glutathione S-transferase S1"/>
    <property type="match status" value="1"/>
</dbReference>
<dbReference type="PANTHER" id="PTHR11571">
    <property type="entry name" value="GLUTATHIONE S-TRANSFERASE"/>
    <property type="match status" value="1"/>
</dbReference>